<evidence type="ECO:0000256" key="2">
    <source>
        <dbReference type="ARBA" id="ARBA00006656"/>
    </source>
</evidence>
<dbReference type="SUPFAM" id="SSF57501">
    <property type="entry name" value="Cystine-knot cytokines"/>
    <property type="match status" value="1"/>
</dbReference>
<sequence>MRRHRDKRDQHSLESKKRAARGEKRGPLCRRVDMVVDFRKLGWSEWIVYPKRYNAYRCEGSCPTPVDENFRPTNHAFMQSLLKLHRPDKVVCLSCVPTRLASLSMLYYEHGKMVMRHHEDMVVEECGCH</sequence>
<dbReference type="AlphaFoldDB" id="A0A3B3CS27"/>
<dbReference type="CDD" id="cd13759">
    <property type="entry name" value="TGF_beta_NODAL"/>
    <property type="match status" value="1"/>
</dbReference>
<dbReference type="InterPro" id="IPR015615">
    <property type="entry name" value="TGF-beta-rel"/>
</dbReference>
<dbReference type="GeneTree" id="ENSGT00940000163919"/>
<dbReference type="STRING" id="30732.ENSOMEP00000019914"/>
<protein>
    <recommendedName>
        <fullName evidence="12">TGF-beta family profile domain-containing protein</fullName>
    </recommendedName>
</protein>
<dbReference type="GO" id="GO:0007369">
    <property type="term" value="P:gastrulation"/>
    <property type="evidence" value="ECO:0007669"/>
    <property type="project" value="UniProtKB-ARBA"/>
</dbReference>
<dbReference type="PANTHER" id="PTHR11848:SF159">
    <property type="entry name" value="NODAL HOMOLOG"/>
    <property type="match status" value="1"/>
</dbReference>
<dbReference type="FunFam" id="2.10.90.10:FF:000026">
    <property type="entry name" value="Nodal homolog 3-A"/>
    <property type="match status" value="1"/>
</dbReference>
<dbReference type="InterPro" id="IPR017948">
    <property type="entry name" value="TGFb_CS"/>
</dbReference>
<dbReference type="GO" id="GO:0005615">
    <property type="term" value="C:extracellular space"/>
    <property type="evidence" value="ECO:0007669"/>
    <property type="project" value="TreeGrafter"/>
</dbReference>
<keyword evidence="9" id="KW-0325">Glycoprotein</keyword>
<dbReference type="OMA" id="CRKEDMW"/>
<feature type="compositionally biased region" description="Basic and acidic residues" evidence="11">
    <location>
        <begin position="7"/>
        <end position="25"/>
    </location>
</feature>
<reference evidence="13" key="1">
    <citation type="submission" date="2025-08" db="UniProtKB">
        <authorList>
            <consortium name="Ensembl"/>
        </authorList>
    </citation>
    <scope>IDENTIFICATION</scope>
</reference>
<keyword evidence="8" id="KW-1015">Disulfide bond</keyword>
<feature type="domain" description="TGF-beta family profile" evidence="12">
    <location>
        <begin position="15"/>
        <end position="129"/>
    </location>
</feature>
<evidence type="ECO:0000256" key="4">
    <source>
        <dbReference type="ARBA" id="ARBA00022525"/>
    </source>
</evidence>
<dbReference type="InterPro" id="IPR001839">
    <property type="entry name" value="TGF-b_C"/>
</dbReference>
<evidence type="ECO:0000256" key="5">
    <source>
        <dbReference type="ARBA" id="ARBA00022685"/>
    </source>
</evidence>
<name>A0A3B3CS27_ORYME</name>
<dbReference type="GO" id="GO:0009888">
    <property type="term" value="P:tissue development"/>
    <property type="evidence" value="ECO:0007669"/>
    <property type="project" value="UniProtKB-ARBA"/>
</dbReference>
<keyword evidence="3" id="KW-0217">Developmental protein</keyword>
<evidence type="ECO:0000256" key="7">
    <source>
        <dbReference type="ARBA" id="ARBA00023030"/>
    </source>
</evidence>
<dbReference type="Ensembl" id="ENSOMET00000029264.1">
    <property type="protein sequence ID" value="ENSOMEP00000019914.1"/>
    <property type="gene ID" value="ENSOMEG00000021722.1"/>
</dbReference>
<dbReference type="Pfam" id="PF00019">
    <property type="entry name" value="TGF_beta"/>
    <property type="match status" value="1"/>
</dbReference>
<evidence type="ECO:0000256" key="8">
    <source>
        <dbReference type="ARBA" id="ARBA00023157"/>
    </source>
</evidence>
<evidence type="ECO:0000259" key="12">
    <source>
        <dbReference type="PROSITE" id="PS51362"/>
    </source>
</evidence>
<dbReference type="PRINTS" id="PR00669">
    <property type="entry name" value="INHIBINA"/>
</dbReference>
<evidence type="ECO:0000256" key="9">
    <source>
        <dbReference type="ARBA" id="ARBA00023180"/>
    </source>
</evidence>
<keyword evidence="5" id="KW-0165">Cleavage on pair of basic residues</keyword>
<dbReference type="Gene3D" id="2.10.90.10">
    <property type="entry name" value="Cystine-knot cytokines"/>
    <property type="match status" value="1"/>
</dbReference>
<comment type="subcellular location">
    <subcellularLocation>
        <location evidence="1">Secreted</location>
    </subcellularLocation>
</comment>
<dbReference type="PROSITE" id="PS00250">
    <property type="entry name" value="TGF_BETA_1"/>
    <property type="match status" value="1"/>
</dbReference>
<organism evidence="13 14">
    <name type="scientific">Oryzias melastigma</name>
    <name type="common">Marine medaka</name>
    <dbReference type="NCBI Taxonomy" id="30732"/>
    <lineage>
        <taxon>Eukaryota</taxon>
        <taxon>Metazoa</taxon>
        <taxon>Chordata</taxon>
        <taxon>Craniata</taxon>
        <taxon>Vertebrata</taxon>
        <taxon>Euteleostomi</taxon>
        <taxon>Actinopterygii</taxon>
        <taxon>Neopterygii</taxon>
        <taxon>Teleostei</taxon>
        <taxon>Neoteleostei</taxon>
        <taxon>Acanthomorphata</taxon>
        <taxon>Ovalentaria</taxon>
        <taxon>Atherinomorphae</taxon>
        <taxon>Beloniformes</taxon>
        <taxon>Adrianichthyidae</taxon>
        <taxon>Oryziinae</taxon>
        <taxon>Oryzias</taxon>
    </lineage>
</organism>
<evidence type="ECO:0000313" key="14">
    <source>
        <dbReference type="Proteomes" id="UP000261560"/>
    </source>
</evidence>
<evidence type="ECO:0000256" key="11">
    <source>
        <dbReference type="SAM" id="MobiDB-lite"/>
    </source>
</evidence>
<evidence type="ECO:0000256" key="10">
    <source>
        <dbReference type="RuleBase" id="RU000354"/>
    </source>
</evidence>
<dbReference type="Proteomes" id="UP000261560">
    <property type="component" value="Unplaced"/>
</dbReference>
<keyword evidence="14" id="KW-1185">Reference proteome</keyword>
<dbReference type="GO" id="GO:0008083">
    <property type="term" value="F:growth factor activity"/>
    <property type="evidence" value="ECO:0007669"/>
    <property type="project" value="UniProtKB-KW"/>
</dbReference>
<evidence type="ECO:0000256" key="6">
    <source>
        <dbReference type="ARBA" id="ARBA00022729"/>
    </source>
</evidence>
<feature type="region of interest" description="Disordered" evidence="11">
    <location>
        <begin position="1"/>
        <end position="25"/>
    </location>
</feature>
<dbReference type="PANTHER" id="PTHR11848">
    <property type="entry name" value="TGF-BETA FAMILY"/>
    <property type="match status" value="1"/>
</dbReference>
<accession>A0A3B3CS27</accession>
<keyword evidence="4" id="KW-0964">Secreted</keyword>
<dbReference type="PaxDb" id="30732-ENSOMEP00000019914"/>
<dbReference type="InterPro" id="IPR029034">
    <property type="entry name" value="Cystine-knot_cytokine"/>
</dbReference>
<keyword evidence="6" id="KW-0732">Signal</keyword>
<evidence type="ECO:0000256" key="1">
    <source>
        <dbReference type="ARBA" id="ARBA00004613"/>
    </source>
</evidence>
<keyword evidence="7 10" id="KW-0339">Growth factor</keyword>
<proteinExistence type="inferred from homology"/>
<evidence type="ECO:0000256" key="3">
    <source>
        <dbReference type="ARBA" id="ARBA00022473"/>
    </source>
</evidence>
<reference evidence="13" key="2">
    <citation type="submission" date="2025-09" db="UniProtKB">
        <authorList>
            <consortium name="Ensembl"/>
        </authorList>
    </citation>
    <scope>IDENTIFICATION</scope>
</reference>
<evidence type="ECO:0000313" key="13">
    <source>
        <dbReference type="Ensembl" id="ENSOMEP00000019914.1"/>
    </source>
</evidence>
<dbReference type="GO" id="GO:0005125">
    <property type="term" value="F:cytokine activity"/>
    <property type="evidence" value="ECO:0007669"/>
    <property type="project" value="TreeGrafter"/>
</dbReference>
<comment type="similarity">
    <text evidence="2 10">Belongs to the TGF-beta family.</text>
</comment>
<dbReference type="PROSITE" id="PS51362">
    <property type="entry name" value="TGF_BETA_2"/>
    <property type="match status" value="1"/>
</dbReference>
<dbReference type="SMART" id="SM00204">
    <property type="entry name" value="TGFB"/>
    <property type="match status" value="1"/>
</dbReference>